<feature type="transmembrane region" description="Helical" evidence="1">
    <location>
        <begin position="72"/>
        <end position="92"/>
    </location>
</feature>
<reference evidence="3" key="1">
    <citation type="submission" date="2016-10" db="EMBL/GenBank/DDBJ databases">
        <authorList>
            <person name="Varghese N."/>
            <person name="Submissions S."/>
        </authorList>
    </citation>
    <scope>NUCLEOTIDE SEQUENCE [LARGE SCALE GENOMIC DNA]</scope>
    <source>
        <strain evidence="3">DSM 25730</strain>
    </source>
</reference>
<dbReference type="RefSeq" id="WP_245750511.1">
    <property type="nucleotide sequence ID" value="NZ_FOMI01000001.1"/>
</dbReference>
<protein>
    <recommendedName>
        <fullName evidence="4">UbiA prenyltransferase family protein</fullName>
    </recommendedName>
</protein>
<feature type="transmembrane region" description="Helical" evidence="1">
    <location>
        <begin position="41"/>
        <end position="60"/>
    </location>
</feature>
<name>A0A1I1MCH5_9FLAO</name>
<feature type="transmembrane region" description="Helical" evidence="1">
    <location>
        <begin position="7"/>
        <end position="29"/>
    </location>
</feature>
<keyword evidence="1" id="KW-0812">Transmembrane</keyword>
<proteinExistence type="predicted"/>
<feature type="transmembrane region" description="Helical" evidence="1">
    <location>
        <begin position="224"/>
        <end position="243"/>
    </location>
</feature>
<organism evidence="2 3">
    <name type="scientific">Algibacter pectinivorans</name>
    <dbReference type="NCBI Taxonomy" id="870482"/>
    <lineage>
        <taxon>Bacteria</taxon>
        <taxon>Pseudomonadati</taxon>
        <taxon>Bacteroidota</taxon>
        <taxon>Flavobacteriia</taxon>
        <taxon>Flavobacteriales</taxon>
        <taxon>Flavobacteriaceae</taxon>
        <taxon>Algibacter</taxon>
    </lineage>
</organism>
<feature type="transmembrane region" description="Helical" evidence="1">
    <location>
        <begin position="130"/>
        <end position="153"/>
    </location>
</feature>
<feature type="transmembrane region" description="Helical" evidence="1">
    <location>
        <begin position="200"/>
        <end position="218"/>
    </location>
</feature>
<gene>
    <name evidence="2" type="ORF">SAMN04487987_101170</name>
</gene>
<dbReference type="Proteomes" id="UP000199439">
    <property type="component" value="Unassembled WGS sequence"/>
</dbReference>
<evidence type="ECO:0008006" key="4">
    <source>
        <dbReference type="Google" id="ProtNLM"/>
    </source>
</evidence>
<evidence type="ECO:0000313" key="2">
    <source>
        <dbReference type="EMBL" id="SFC83074.1"/>
    </source>
</evidence>
<feature type="transmembrane region" description="Helical" evidence="1">
    <location>
        <begin position="159"/>
        <end position="179"/>
    </location>
</feature>
<keyword evidence="3" id="KW-1185">Reference proteome</keyword>
<evidence type="ECO:0000256" key="1">
    <source>
        <dbReference type="SAM" id="Phobius"/>
    </source>
</evidence>
<feature type="transmembrane region" description="Helical" evidence="1">
    <location>
        <begin position="98"/>
        <end position="118"/>
    </location>
</feature>
<sequence length="276" mass="31558">MQVLKNLFNFYISSSIHVAISVVSLTFITFFTTGVSSNNDVLCFVFFSAISGYNFVKYFGVSKLYYKRLSNWLRWIQMLSFISFLLTCFYAIKLEVRTFGFLFCLAVLTVFYAIPVFSSQKSNLRSVRGIKVYLIAFVWAGVTVLVPLINVGYLIGRDIIFLTIQRFLYVLVLMIPFELRDLKYDAPSLSTIPQKLGVNKTKCLGVLLLVVFLVLDFFKNSIDSRIIITRAIVAVITGVLVLLSKTNQKKYYSSFCVEGLPILWVVLILILTRNFF</sequence>
<dbReference type="AlphaFoldDB" id="A0A1I1MCH5"/>
<dbReference type="EMBL" id="FOMI01000001">
    <property type="protein sequence ID" value="SFC83074.1"/>
    <property type="molecule type" value="Genomic_DNA"/>
</dbReference>
<feature type="transmembrane region" description="Helical" evidence="1">
    <location>
        <begin position="255"/>
        <end position="275"/>
    </location>
</feature>
<evidence type="ECO:0000313" key="3">
    <source>
        <dbReference type="Proteomes" id="UP000199439"/>
    </source>
</evidence>
<accession>A0A1I1MCH5</accession>
<keyword evidence="1" id="KW-1133">Transmembrane helix</keyword>
<dbReference type="STRING" id="870482.SAMN04487987_101170"/>
<keyword evidence="1" id="KW-0472">Membrane</keyword>